<keyword evidence="4 8" id="KW-0472">Membrane</keyword>
<dbReference type="Gene3D" id="1.20.1280.290">
    <property type="match status" value="2"/>
</dbReference>
<sequence length="297" mass="33012">MADEYGVLPQISAVLGSISFLTSFIAQIPQVLETYRDKTVEGLSPIFLLAWLFGDITTLIGALLTHQLAFQIILAVYFLVNDLFICAQYYYYGIIHENKLATPGHESKPTEHSLAQVRSRNSMSSETRSGHSGRSVPHGNWLSALFMFFSRARAAPLVRDASASILELRVQASAVPTTATSIGTALSWAGAMCYVCARVPQLIKNYHRKSTDGLSPFLFVNTLIANITYASSIYTSCEFLSDPDKWQFTLNELPFLIGSVGTIAFDLIYFYQHFVLYADDMRARALDSHPESQPLLD</sequence>
<dbReference type="InterPro" id="IPR051415">
    <property type="entry name" value="LAAT-1"/>
</dbReference>
<dbReference type="AlphaFoldDB" id="A0A1G4JQP1"/>
<keyword evidence="10" id="KW-1185">Reference proteome</keyword>
<feature type="transmembrane region" description="Helical" evidence="8">
    <location>
        <begin position="214"/>
        <end position="235"/>
    </location>
</feature>
<feature type="transmembrane region" description="Helical" evidence="8">
    <location>
        <begin position="46"/>
        <end position="64"/>
    </location>
</feature>
<dbReference type="Proteomes" id="UP000191024">
    <property type="component" value="Chromosome E"/>
</dbReference>
<dbReference type="GO" id="GO:0034488">
    <property type="term" value="P:basic amino acid transmembrane export from vacuole"/>
    <property type="evidence" value="ECO:0007669"/>
    <property type="project" value="TreeGrafter"/>
</dbReference>
<evidence type="ECO:0000256" key="5">
    <source>
        <dbReference type="ARBA" id="ARBA00038039"/>
    </source>
</evidence>
<dbReference type="PANTHER" id="PTHR16201">
    <property type="entry name" value="SEVEN TRANSMEMBRANE PROTEIN 1-RELATED"/>
    <property type="match status" value="1"/>
</dbReference>
<evidence type="ECO:0000256" key="6">
    <source>
        <dbReference type="ARBA" id="ARBA00050768"/>
    </source>
</evidence>
<evidence type="ECO:0000256" key="3">
    <source>
        <dbReference type="ARBA" id="ARBA00022989"/>
    </source>
</evidence>
<feature type="transmembrane region" description="Helical" evidence="8">
    <location>
        <begin position="6"/>
        <end position="26"/>
    </location>
</feature>
<evidence type="ECO:0000313" key="10">
    <source>
        <dbReference type="Proteomes" id="UP000191024"/>
    </source>
</evidence>
<keyword evidence="3 8" id="KW-1133">Transmembrane helix</keyword>
<feature type="transmembrane region" description="Helical" evidence="8">
    <location>
        <begin position="70"/>
        <end position="92"/>
    </location>
</feature>
<comment type="subcellular location">
    <subcellularLocation>
        <location evidence="1">Membrane</location>
        <topology evidence="1">Multi-pass membrane protein</topology>
    </subcellularLocation>
</comment>
<comment type="catalytic activity">
    <reaction evidence="6">
        <text>L-histidine(out) + L-arginine(in) = L-histidine(in) + L-arginine(out)</text>
        <dbReference type="Rhea" id="RHEA:71063"/>
        <dbReference type="ChEBI" id="CHEBI:32682"/>
        <dbReference type="ChEBI" id="CHEBI:57595"/>
    </reaction>
</comment>
<dbReference type="EMBL" id="LT598465">
    <property type="protein sequence ID" value="SCU93093.1"/>
    <property type="molecule type" value="Genomic_DNA"/>
</dbReference>
<feature type="transmembrane region" description="Helical" evidence="8">
    <location>
        <begin position="255"/>
        <end position="278"/>
    </location>
</feature>
<evidence type="ECO:0000256" key="2">
    <source>
        <dbReference type="ARBA" id="ARBA00022692"/>
    </source>
</evidence>
<reference evidence="9 10" key="1">
    <citation type="submission" date="2016-03" db="EMBL/GenBank/DDBJ databases">
        <authorList>
            <person name="Devillers H."/>
        </authorList>
    </citation>
    <scope>NUCLEOTIDE SEQUENCE [LARGE SCALE GENOMIC DNA]</scope>
    <source>
        <strain evidence="9">CBS 11717</strain>
    </source>
</reference>
<evidence type="ECO:0000256" key="7">
    <source>
        <dbReference type="SAM" id="MobiDB-lite"/>
    </source>
</evidence>
<protein>
    <submittedName>
        <fullName evidence="9">LAMI_0E13190g1_1</fullName>
    </submittedName>
</protein>
<organism evidence="9 10">
    <name type="scientific">Lachancea mirantina</name>
    <dbReference type="NCBI Taxonomy" id="1230905"/>
    <lineage>
        <taxon>Eukaryota</taxon>
        <taxon>Fungi</taxon>
        <taxon>Dikarya</taxon>
        <taxon>Ascomycota</taxon>
        <taxon>Saccharomycotina</taxon>
        <taxon>Saccharomycetes</taxon>
        <taxon>Saccharomycetales</taxon>
        <taxon>Saccharomycetaceae</taxon>
        <taxon>Lachancea</taxon>
    </lineage>
</organism>
<dbReference type="Pfam" id="PF04193">
    <property type="entry name" value="PQ-loop"/>
    <property type="match status" value="2"/>
</dbReference>
<dbReference type="OrthoDB" id="8048523at2759"/>
<feature type="region of interest" description="Disordered" evidence="7">
    <location>
        <begin position="105"/>
        <end position="135"/>
    </location>
</feature>
<proteinExistence type="inferred from homology"/>
<evidence type="ECO:0000256" key="1">
    <source>
        <dbReference type="ARBA" id="ARBA00004141"/>
    </source>
</evidence>
<dbReference type="SMART" id="SM00679">
    <property type="entry name" value="CTNS"/>
    <property type="match status" value="2"/>
</dbReference>
<dbReference type="PANTHER" id="PTHR16201:SF34">
    <property type="entry name" value="LYSOSOMAL AMINO ACID TRANSPORTER 1"/>
    <property type="match status" value="1"/>
</dbReference>
<accession>A0A1G4JQP1</accession>
<evidence type="ECO:0000256" key="8">
    <source>
        <dbReference type="SAM" id="Phobius"/>
    </source>
</evidence>
<dbReference type="GO" id="GO:0015174">
    <property type="term" value="F:basic amino acid transmembrane transporter activity"/>
    <property type="evidence" value="ECO:0007669"/>
    <property type="project" value="TreeGrafter"/>
</dbReference>
<comment type="similarity">
    <text evidence="5">Belongs to the laat-1 family.</text>
</comment>
<dbReference type="InterPro" id="IPR006603">
    <property type="entry name" value="PQ-loop_rpt"/>
</dbReference>
<dbReference type="FunFam" id="1.20.1280.290:FF:000009">
    <property type="entry name" value="PQ loop repeat family protein"/>
    <property type="match status" value="1"/>
</dbReference>
<dbReference type="GO" id="GO:0000329">
    <property type="term" value="C:fungal-type vacuole membrane"/>
    <property type="evidence" value="ECO:0007669"/>
    <property type="project" value="TreeGrafter"/>
</dbReference>
<dbReference type="FunFam" id="1.20.1280.290:FF:000034">
    <property type="entry name" value="PQ loop repeat family protein"/>
    <property type="match status" value="1"/>
</dbReference>
<evidence type="ECO:0000256" key="4">
    <source>
        <dbReference type="ARBA" id="ARBA00023136"/>
    </source>
</evidence>
<evidence type="ECO:0000313" key="9">
    <source>
        <dbReference type="EMBL" id="SCU93093.1"/>
    </source>
</evidence>
<feature type="compositionally biased region" description="Polar residues" evidence="7">
    <location>
        <begin position="116"/>
        <end position="132"/>
    </location>
</feature>
<keyword evidence="2 8" id="KW-0812">Transmembrane</keyword>
<name>A0A1G4JQP1_9SACH</name>
<gene>
    <name evidence="9" type="ORF">LAMI_0E13190G</name>
</gene>